<dbReference type="EMBL" id="KZ821773">
    <property type="protein sequence ID" value="PYH75927.1"/>
    <property type="molecule type" value="Genomic_DNA"/>
</dbReference>
<dbReference type="VEuPathDB" id="FungiDB:BO82DRAFT_323066"/>
<organism evidence="2 3">
    <name type="scientific">Aspergillus uvarum CBS 121591</name>
    <dbReference type="NCBI Taxonomy" id="1448315"/>
    <lineage>
        <taxon>Eukaryota</taxon>
        <taxon>Fungi</taxon>
        <taxon>Dikarya</taxon>
        <taxon>Ascomycota</taxon>
        <taxon>Pezizomycotina</taxon>
        <taxon>Eurotiomycetes</taxon>
        <taxon>Eurotiomycetidae</taxon>
        <taxon>Eurotiales</taxon>
        <taxon>Aspergillaceae</taxon>
        <taxon>Aspergillus</taxon>
        <taxon>Aspergillus subgen. Circumdati</taxon>
    </lineage>
</organism>
<evidence type="ECO:0000313" key="2">
    <source>
        <dbReference type="EMBL" id="PYH75927.1"/>
    </source>
</evidence>
<dbReference type="Proteomes" id="UP000248340">
    <property type="component" value="Unassembled WGS sequence"/>
</dbReference>
<protein>
    <submittedName>
        <fullName evidence="2">Uncharacterized protein</fullName>
    </submittedName>
</protein>
<evidence type="ECO:0000313" key="3">
    <source>
        <dbReference type="Proteomes" id="UP000248340"/>
    </source>
</evidence>
<proteinExistence type="predicted"/>
<evidence type="ECO:0000256" key="1">
    <source>
        <dbReference type="SAM" id="MobiDB-lite"/>
    </source>
</evidence>
<feature type="region of interest" description="Disordered" evidence="1">
    <location>
        <begin position="140"/>
        <end position="161"/>
    </location>
</feature>
<dbReference type="RefSeq" id="XP_025486127.1">
    <property type="nucleotide sequence ID" value="XM_025632784.1"/>
</dbReference>
<accession>A0A319BUL8</accession>
<keyword evidence="3" id="KW-1185">Reference proteome</keyword>
<gene>
    <name evidence="2" type="ORF">BO82DRAFT_323066</name>
</gene>
<dbReference type="STRING" id="1448315.A0A319BUL8"/>
<dbReference type="OrthoDB" id="9994905at2759"/>
<reference evidence="2 3" key="1">
    <citation type="submission" date="2016-12" db="EMBL/GenBank/DDBJ databases">
        <title>The genomes of Aspergillus section Nigri reveals drivers in fungal speciation.</title>
        <authorList>
            <consortium name="DOE Joint Genome Institute"/>
            <person name="Vesth T.C."/>
            <person name="Nybo J."/>
            <person name="Theobald S."/>
            <person name="Brandl J."/>
            <person name="Frisvad J.C."/>
            <person name="Nielsen K.F."/>
            <person name="Lyhne E.K."/>
            <person name="Kogle M.E."/>
            <person name="Kuo A."/>
            <person name="Riley R."/>
            <person name="Clum A."/>
            <person name="Nolan M."/>
            <person name="Lipzen A."/>
            <person name="Salamov A."/>
            <person name="Henrissat B."/>
            <person name="Wiebenga A."/>
            <person name="De Vries R.P."/>
            <person name="Grigoriev I.V."/>
            <person name="Mortensen U.H."/>
            <person name="Andersen M.R."/>
            <person name="Baker S.E."/>
        </authorList>
    </citation>
    <scope>NUCLEOTIDE SEQUENCE [LARGE SCALE GENOMIC DNA]</scope>
    <source>
        <strain evidence="2 3">CBS 121591</strain>
    </source>
</reference>
<dbReference type="AlphaFoldDB" id="A0A319BUL8"/>
<dbReference type="GeneID" id="37135525"/>
<name>A0A319BUL8_9EURO</name>
<sequence>MTSLTGVSLEELARLGGYNLLTLPAEFAPMKLRLPVCFVATITILGRFAAPVRDVFVDPGHLKMAMRIYDHFARSVLAALREPDRIQMTVGRVSPQDYVKVKAIGLALLALTNTMQLHLICGVIGLSALLLHETQRLAQEEAPRSVNNENGRRTGGGPGPLTLDRLGRVLGPLLTGREGSGDTFGSIAQEIERERVVVMLVEHWRGISRQLRIWEHRNLPRRRRRSAQMGRAMISSKEVCC</sequence>